<dbReference type="EMBL" id="UINC01001356">
    <property type="protein sequence ID" value="SUZ78506.1"/>
    <property type="molecule type" value="Genomic_DNA"/>
</dbReference>
<feature type="domain" description="Solute-binding protein family 5" evidence="5">
    <location>
        <begin position="127"/>
        <end position="468"/>
    </location>
</feature>
<protein>
    <recommendedName>
        <fullName evidence="5">Solute-binding protein family 5 domain-containing protein</fullName>
    </recommendedName>
</protein>
<evidence type="ECO:0000256" key="3">
    <source>
        <dbReference type="ARBA" id="ARBA00022448"/>
    </source>
</evidence>
<dbReference type="GO" id="GO:1904680">
    <property type="term" value="F:peptide transmembrane transporter activity"/>
    <property type="evidence" value="ECO:0007669"/>
    <property type="project" value="TreeGrafter"/>
</dbReference>
<comment type="subcellular location">
    <subcellularLocation>
        <location evidence="1">Cell envelope</location>
    </subcellularLocation>
</comment>
<reference evidence="6" key="1">
    <citation type="submission" date="2018-05" db="EMBL/GenBank/DDBJ databases">
        <authorList>
            <person name="Lanie J.A."/>
            <person name="Ng W.-L."/>
            <person name="Kazmierczak K.M."/>
            <person name="Andrzejewski T.M."/>
            <person name="Davidsen T.M."/>
            <person name="Wayne K.J."/>
            <person name="Tettelin H."/>
            <person name="Glass J.I."/>
            <person name="Rusch D."/>
            <person name="Podicherti R."/>
            <person name="Tsui H.-C.T."/>
            <person name="Winkler M.E."/>
        </authorList>
    </citation>
    <scope>NUCLEOTIDE SEQUENCE</scope>
</reference>
<dbReference type="InterPro" id="IPR039424">
    <property type="entry name" value="SBP_5"/>
</dbReference>
<proteinExistence type="inferred from homology"/>
<keyword evidence="3" id="KW-0813">Transport</keyword>
<dbReference type="PANTHER" id="PTHR30290">
    <property type="entry name" value="PERIPLASMIC BINDING COMPONENT OF ABC TRANSPORTER"/>
    <property type="match status" value="1"/>
</dbReference>
<dbReference type="Gene3D" id="3.40.190.10">
    <property type="entry name" value="Periplasmic binding protein-like II"/>
    <property type="match status" value="1"/>
</dbReference>
<evidence type="ECO:0000313" key="6">
    <source>
        <dbReference type="EMBL" id="SUZ78506.1"/>
    </source>
</evidence>
<dbReference type="PANTHER" id="PTHR30290:SF10">
    <property type="entry name" value="PERIPLASMIC OLIGOPEPTIDE-BINDING PROTEIN-RELATED"/>
    <property type="match status" value="1"/>
</dbReference>
<dbReference type="GO" id="GO:0030313">
    <property type="term" value="C:cell envelope"/>
    <property type="evidence" value="ECO:0007669"/>
    <property type="project" value="UniProtKB-SubCell"/>
</dbReference>
<sequence>MIAIFLLALVISCGSSTEPAAPQAVATSAPQPIATSAPAASGGVPTATPFAYAARSVLQELDEKYPWPPKAWPWPPRRGGVIQLTMSPIPDVDPTRARNNENLAQYDALLEWESTWWFPEVHTTPTIRPNIAASWEAVDLKTWDFKINQDARFHDRPPMNGRPVTAEDVKYSFDLLRVVPQYTATASVDSVEVIDQETVRFHLKQALAGFPTLYTNGSTPPIVAKEAQESPGGLGENPGGTGAFTLKEFAAGEGMLFVANPNYHLKLKGEQLPFLDAVRYIFTRDPATQVALYRAEQIDLMRISAYDILDQVLESVPDTTLYRVPSFGWGDHGVFLNLAKPPFDDVRVRRAMSMAINRDVIANVINAGDATPYGPMPWAVGGYTDITEYTVENLGPWYQYNPEGAKALLAEAGYPDGFEVEIEWGELSGFTFGDTAVLLEKMWEDIGLDATIKQSEYATWWSKSKCGEPMNDTLIGLSPYGSGPTAYDWLYLPYHSDSSVNCPHIEDEKIDVLLDEWIGADAGRQVEIQKELWDYLTDQVYRLTTIVPPHYRLTQSYLHAGDNPYCWFTGYCSYEVKSAWLTDGAPSRSFDKFAE</sequence>
<keyword evidence="4" id="KW-0732">Signal</keyword>
<evidence type="ECO:0000256" key="4">
    <source>
        <dbReference type="ARBA" id="ARBA00022729"/>
    </source>
</evidence>
<dbReference type="Pfam" id="PF00496">
    <property type="entry name" value="SBP_bac_5"/>
    <property type="match status" value="1"/>
</dbReference>
<name>A0A381QGU0_9ZZZZ</name>
<dbReference type="GO" id="GO:0015833">
    <property type="term" value="P:peptide transport"/>
    <property type="evidence" value="ECO:0007669"/>
    <property type="project" value="TreeGrafter"/>
</dbReference>
<dbReference type="Gene3D" id="3.10.105.10">
    <property type="entry name" value="Dipeptide-binding Protein, Domain 3"/>
    <property type="match status" value="1"/>
</dbReference>
<dbReference type="AlphaFoldDB" id="A0A381QGU0"/>
<organism evidence="6">
    <name type="scientific">marine metagenome</name>
    <dbReference type="NCBI Taxonomy" id="408172"/>
    <lineage>
        <taxon>unclassified sequences</taxon>
        <taxon>metagenomes</taxon>
        <taxon>ecological metagenomes</taxon>
    </lineage>
</organism>
<dbReference type="InterPro" id="IPR000914">
    <property type="entry name" value="SBP_5_dom"/>
</dbReference>
<gene>
    <name evidence="6" type="ORF">METZ01_LOCUS31360</name>
</gene>
<dbReference type="SUPFAM" id="SSF53850">
    <property type="entry name" value="Periplasmic binding protein-like II"/>
    <property type="match status" value="1"/>
</dbReference>
<accession>A0A381QGU0</accession>
<comment type="similarity">
    <text evidence="2">Belongs to the bacterial solute-binding protein 5 family.</text>
</comment>
<evidence type="ECO:0000256" key="1">
    <source>
        <dbReference type="ARBA" id="ARBA00004196"/>
    </source>
</evidence>
<dbReference type="CDD" id="cd00995">
    <property type="entry name" value="PBP2_NikA_DppA_OppA_like"/>
    <property type="match status" value="1"/>
</dbReference>
<evidence type="ECO:0000256" key="2">
    <source>
        <dbReference type="ARBA" id="ARBA00005695"/>
    </source>
</evidence>
<evidence type="ECO:0000259" key="5">
    <source>
        <dbReference type="Pfam" id="PF00496"/>
    </source>
</evidence>